<name>A0A0B1ZQ79_9SPHN</name>
<dbReference type="CDD" id="cd06422">
    <property type="entry name" value="NTP_transferase_like_1"/>
    <property type="match status" value="1"/>
</dbReference>
<dbReference type="InterPro" id="IPR050065">
    <property type="entry name" value="GlmU-like"/>
</dbReference>
<organism evidence="4 5">
    <name type="scientific">Novosphingobium malaysiense</name>
    <dbReference type="NCBI Taxonomy" id="1348853"/>
    <lineage>
        <taxon>Bacteria</taxon>
        <taxon>Pseudomonadati</taxon>
        <taxon>Pseudomonadota</taxon>
        <taxon>Alphaproteobacteria</taxon>
        <taxon>Sphingomonadales</taxon>
        <taxon>Sphingomonadaceae</taxon>
        <taxon>Novosphingobium</taxon>
    </lineage>
</organism>
<evidence type="ECO:0000313" key="4">
    <source>
        <dbReference type="EMBL" id="KHK91408.1"/>
    </source>
</evidence>
<evidence type="ECO:0000256" key="2">
    <source>
        <dbReference type="ARBA" id="ARBA00022695"/>
    </source>
</evidence>
<dbReference type="RefSeq" id="WP_039283517.1">
    <property type="nucleotide sequence ID" value="NZ_JTDI01000003.1"/>
</dbReference>
<dbReference type="AlphaFoldDB" id="A0A0B1ZQ79"/>
<dbReference type="GO" id="GO:0016779">
    <property type="term" value="F:nucleotidyltransferase activity"/>
    <property type="evidence" value="ECO:0007669"/>
    <property type="project" value="UniProtKB-KW"/>
</dbReference>
<feature type="domain" description="Nucleotidyl transferase" evidence="3">
    <location>
        <begin position="11"/>
        <end position="152"/>
    </location>
</feature>
<keyword evidence="1 4" id="KW-0808">Transferase</keyword>
<keyword evidence="5" id="KW-1185">Reference proteome</keyword>
<evidence type="ECO:0000313" key="5">
    <source>
        <dbReference type="Proteomes" id="UP000031057"/>
    </source>
</evidence>
<protein>
    <submittedName>
        <fullName evidence="4">Mannose-1-phosphate guanylyltransferase</fullName>
    </submittedName>
</protein>
<gene>
    <name evidence="4" type="ORF">LK12_11195</name>
</gene>
<dbReference type="PANTHER" id="PTHR43584:SF8">
    <property type="entry name" value="N-ACETYLMURAMATE ALPHA-1-PHOSPHATE URIDYLYLTRANSFERASE"/>
    <property type="match status" value="1"/>
</dbReference>
<keyword evidence="2 4" id="KW-0548">Nucleotidyltransferase</keyword>
<proteinExistence type="predicted"/>
<dbReference type="Pfam" id="PF00483">
    <property type="entry name" value="NTP_transferase"/>
    <property type="match status" value="1"/>
</dbReference>
<dbReference type="STRING" id="1348853.LK12_11195"/>
<dbReference type="EMBL" id="JTDI01000003">
    <property type="protein sequence ID" value="KHK91408.1"/>
    <property type="molecule type" value="Genomic_DNA"/>
</dbReference>
<reference evidence="4 5" key="1">
    <citation type="submission" date="2014-10" db="EMBL/GenBank/DDBJ databases">
        <title>Genome sequence of Novosphingobium malaysiense MUSC 273(T).</title>
        <authorList>
            <person name="Lee L.-H."/>
        </authorList>
    </citation>
    <scope>NUCLEOTIDE SEQUENCE [LARGE SCALE GENOMIC DNA]</scope>
    <source>
        <strain evidence="4 5">MUSC 273</strain>
    </source>
</reference>
<dbReference type="SUPFAM" id="SSF53448">
    <property type="entry name" value="Nucleotide-diphospho-sugar transferases"/>
    <property type="match status" value="1"/>
</dbReference>
<evidence type="ECO:0000256" key="1">
    <source>
        <dbReference type="ARBA" id="ARBA00022679"/>
    </source>
</evidence>
<accession>A0A0B1ZQ79</accession>
<dbReference type="Gene3D" id="3.90.550.10">
    <property type="entry name" value="Spore Coat Polysaccharide Biosynthesis Protein SpsA, Chain A"/>
    <property type="match status" value="1"/>
</dbReference>
<sequence length="241" mass="26822">MTGKPLASDTAMILAAGLGKRMRPLTATQPKPLVRVAGRSLIDHALDKLESAGIENAVVNVHYLADALEGHFKVRSRAPKIKVSDEREQLLETGGGMVKAAPLLPDPFFCLNSDNIWVDGPIDVFHELSQAWDADRMDALLLLVPHPRAMNYRGEGDFHLDPEGRITRRKRGYVAPFIYSGIQLVSHRLLRDAPEGPFSTNVLWTRAIEEDRLFGISHMGLWFEVGEPAAIKPTEEWLTRA</sequence>
<dbReference type="Proteomes" id="UP000031057">
    <property type="component" value="Unassembled WGS sequence"/>
</dbReference>
<dbReference type="InterPro" id="IPR029044">
    <property type="entry name" value="Nucleotide-diphossugar_trans"/>
</dbReference>
<dbReference type="OrthoDB" id="9788272at2"/>
<comment type="caution">
    <text evidence="4">The sequence shown here is derived from an EMBL/GenBank/DDBJ whole genome shotgun (WGS) entry which is preliminary data.</text>
</comment>
<evidence type="ECO:0000259" key="3">
    <source>
        <dbReference type="Pfam" id="PF00483"/>
    </source>
</evidence>
<dbReference type="InterPro" id="IPR005835">
    <property type="entry name" value="NTP_transferase_dom"/>
</dbReference>
<dbReference type="PANTHER" id="PTHR43584">
    <property type="entry name" value="NUCLEOTIDYL TRANSFERASE"/>
    <property type="match status" value="1"/>
</dbReference>